<dbReference type="InterPro" id="IPR011866">
    <property type="entry name" value="CysW_permease"/>
</dbReference>
<dbReference type="NCBIfam" id="TIGR00969">
    <property type="entry name" value="3a0106s02"/>
    <property type="match status" value="1"/>
</dbReference>
<dbReference type="AlphaFoldDB" id="A0A4R9FN90"/>
<evidence type="ECO:0000256" key="7">
    <source>
        <dbReference type="ARBA" id="ARBA00023136"/>
    </source>
</evidence>
<comment type="function">
    <text evidence="8">Part of the ABC transporter complex CysAWTP (TC 3.A.1.6.1) involved in sulfate/thiosulfate import. Probably responsible for the translocation of the substrate across the membrane.</text>
</comment>
<evidence type="ECO:0000313" key="12">
    <source>
        <dbReference type="EMBL" id="TGJ99724.1"/>
    </source>
</evidence>
<evidence type="ECO:0000256" key="6">
    <source>
        <dbReference type="ARBA" id="ARBA00023032"/>
    </source>
</evidence>
<dbReference type="NCBIfam" id="TIGR02140">
    <property type="entry name" value="permease_CysW"/>
    <property type="match status" value="1"/>
</dbReference>
<feature type="transmembrane region" description="Helical" evidence="10">
    <location>
        <begin position="7"/>
        <end position="34"/>
    </location>
</feature>
<dbReference type="Gene3D" id="1.10.3720.10">
    <property type="entry name" value="MetI-like"/>
    <property type="match status" value="1"/>
</dbReference>
<feature type="transmembrane region" description="Helical" evidence="10">
    <location>
        <begin position="239"/>
        <end position="263"/>
    </location>
</feature>
<evidence type="ECO:0000256" key="9">
    <source>
        <dbReference type="SAM" id="MobiDB-lite"/>
    </source>
</evidence>
<dbReference type="RefSeq" id="WP_135589816.1">
    <property type="nucleotide sequence ID" value="NZ_RQEP01000019.1"/>
</dbReference>
<dbReference type="EMBL" id="RQEP01000019">
    <property type="protein sequence ID" value="TGJ99724.1"/>
    <property type="molecule type" value="Genomic_DNA"/>
</dbReference>
<keyword evidence="7 10" id="KW-0472">Membrane</keyword>
<evidence type="ECO:0000256" key="4">
    <source>
        <dbReference type="ARBA" id="ARBA00022692"/>
    </source>
</evidence>
<evidence type="ECO:0000256" key="2">
    <source>
        <dbReference type="ARBA" id="ARBA00011779"/>
    </source>
</evidence>
<dbReference type="GO" id="GO:0005886">
    <property type="term" value="C:plasma membrane"/>
    <property type="evidence" value="ECO:0007669"/>
    <property type="project" value="UniProtKB-SubCell"/>
</dbReference>
<feature type="transmembrane region" description="Helical" evidence="10">
    <location>
        <begin position="93"/>
        <end position="117"/>
    </location>
</feature>
<dbReference type="InterPro" id="IPR035906">
    <property type="entry name" value="MetI-like_sf"/>
</dbReference>
<sequence length="299" mass="32816">MRHSEPIWIRILLIGSVLLLAGIILFLPIATVFMEAFSGGWQAYLQGLQDSDTISAMIMTLKVAAIAVPLNTIFGLIAAFLLTRFEFPGKNVLLTIIDSPFAVSPVISGLIFLLVFGKQGWLGDTLEEWNIKIVFNTPGLVIATIFITLPFVARELIPLMQSQGKEEEEAGILLGASLRQTFLKIIIPNIKWGLLYGLILCNARAMGEFGAVSVLSGHIRGKTNTLPLQIEMLYNEYNSIGAFSAASILVFLSLLTLILKSILERNLHSKKEEKDPDEEINSSTSGGSEPQKNVPDFQI</sequence>
<evidence type="ECO:0000259" key="11">
    <source>
        <dbReference type="PROSITE" id="PS50928"/>
    </source>
</evidence>
<keyword evidence="3" id="KW-0813">Transport</keyword>
<feature type="compositionally biased region" description="Polar residues" evidence="9">
    <location>
        <begin position="281"/>
        <end position="291"/>
    </location>
</feature>
<comment type="caution">
    <text evidence="12">The sequence shown here is derived from an EMBL/GenBank/DDBJ whole genome shotgun (WGS) entry which is preliminary data.</text>
</comment>
<dbReference type="PANTHER" id="PTHR30406:SF1">
    <property type="entry name" value="SULFATE TRANSPORT SYSTEM PERMEASE PROTEIN CYSW"/>
    <property type="match status" value="1"/>
</dbReference>
<name>A0A4R9FN90_9LEPT</name>
<dbReference type="CDD" id="cd06261">
    <property type="entry name" value="TM_PBP2"/>
    <property type="match status" value="1"/>
</dbReference>
<dbReference type="InterPro" id="IPR005667">
    <property type="entry name" value="Sulph_transpt2"/>
</dbReference>
<gene>
    <name evidence="12" type="primary">cysW</name>
    <name evidence="12" type="ORF">EHO59_18025</name>
</gene>
<keyword evidence="13" id="KW-1185">Reference proteome</keyword>
<dbReference type="PANTHER" id="PTHR30406">
    <property type="entry name" value="SULFATE TRANSPORT SYSTEM PERMEASE PROTEIN"/>
    <property type="match status" value="1"/>
</dbReference>
<dbReference type="Pfam" id="PF00528">
    <property type="entry name" value="BPD_transp_1"/>
    <property type="match status" value="1"/>
</dbReference>
<evidence type="ECO:0000256" key="5">
    <source>
        <dbReference type="ARBA" id="ARBA00022989"/>
    </source>
</evidence>
<evidence type="ECO:0000256" key="8">
    <source>
        <dbReference type="ARBA" id="ARBA00025323"/>
    </source>
</evidence>
<dbReference type="GO" id="GO:0015419">
    <property type="term" value="F:ABC-type sulfate transporter activity"/>
    <property type="evidence" value="ECO:0007669"/>
    <property type="project" value="InterPro"/>
</dbReference>
<dbReference type="SUPFAM" id="SSF161098">
    <property type="entry name" value="MetI-like"/>
    <property type="match status" value="1"/>
</dbReference>
<feature type="region of interest" description="Disordered" evidence="9">
    <location>
        <begin position="270"/>
        <end position="299"/>
    </location>
</feature>
<dbReference type="PROSITE" id="PS50928">
    <property type="entry name" value="ABC_TM1"/>
    <property type="match status" value="1"/>
</dbReference>
<feature type="transmembrane region" description="Helical" evidence="10">
    <location>
        <begin position="129"/>
        <end position="153"/>
    </location>
</feature>
<feature type="domain" description="ABC transmembrane type-1" evidence="11">
    <location>
        <begin position="57"/>
        <end position="261"/>
    </location>
</feature>
<reference evidence="12" key="1">
    <citation type="journal article" date="2019" name="PLoS Negl. Trop. Dis.">
        <title>Revisiting the worldwide diversity of Leptospira species in the environment.</title>
        <authorList>
            <person name="Vincent A.T."/>
            <person name="Schiettekatte O."/>
            <person name="Bourhy P."/>
            <person name="Veyrier F.J."/>
            <person name="Picardeau M."/>
        </authorList>
    </citation>
    <scope>NUCLEOTIDE SEQUENCE [LARGE SCALE GENOMIC DNA]</scope>
    <source>
        <strain evidence="12">SSS9</strain>
    </source>
</reference>
<accession>A0A4R9FN90</accession>
<evidence type="ECO:0000256" key="1">
    <source>
        <dbReference type="ARBA" id="ARBA00004651"/>
    </source>
</evidence>
<dbReference type="Proteomes" id="UP000297453">
    <property type="component" value="Unassembled WGS sequence"/>
</dbReference>
<keyword evidence="5 10" id="KW-1133">Transmembrane helix</keyword>
<keyword evidence="6" id="KW-0764">Sulfate transport</keyword>
<organism evidence="12 13">
    <name type="scientific">Leptospira semungkisensis</name>
    <dbReference type="NCBI Taxonomy" id="2484985"/>
    <lineage>
        <taxon>Bacteria</taxon>
        <taxon>Pseudomonadati</taxon>
        <taxon>Spirochaetota</taxon>
        <taxon>Spirochaetia</taxon>
        <taxon>Leptospirales</taxon>
        <taxon>Leptospiraceae</taxon>
        <taxon>Leptospira</taxon>
    </lineage>
</organism>
<dbReference type="InterPro" id="IPR000515">
    <property type="entry name" value="MetI-like"/>
</dbReference>
<evidence type="ECO:0000256" key="10">
    <source>
        <dbReference type="SAM" id="Phobius"/>
    </source>
</evidence>
<protein>
    <submittedName>
        <fullName evidence="12">Sulfate ABC transporter permease subunit CysW</fullName>
    </submittedName>
</protein>
<comment type="subunit">
    <text evidence="2">The complex is composed of two ATP-binding proteins (CysA), two transmembrane proteins (CysT and CysW) and a solute-binding protein (CysP).</text>
</comment>
<evidence type="ECO:0000256" key="3">
    <source>
        <dbReference type="ARBA" id="ARBA00022448"/>
    </source>
</evidence>
<proteinExistence type="predicted"/>
<dbReference type="OrthoDB" id="9774448at2"/>
<comment type="subcellular location">
    <subcellularLocation>
        <location evidence="1">Cell membrane</location>
        <topology evidence="1">Multi-pass membrane protein</topology>
    </subcellularLocation>
</comment>
<feature type="transmembrane region" description="Helical" evidence="10">
    <location>
        <begin position="194"/>
        <end position="219"/>
    </location>
</feature>
<feature type="transmembrane region" description="Helical" evidence="10">
    <location>
        <begin position="54"/>
        <end position="81"/>
    </location>
</feature>
<evidence type="ECO:0000313" key="13">
    <source>
        <dbReference type="Proteomes" id="UP000297453"/>
    </source>
</evidence>
<keyword evidence="4 10" id="KW-0812">Transmembrane</keyword>